<evidence type="ECO:0000313" key="2">
    <source>
        <dbReference type="Proteomes" id="UP000325433"/>
    </source>
</evidence>
<gene>
    <name evidence="1" type="ORF">BDV41DRAFT_297932</name>
</gene>
<dbReference type="Proteomes" id="UP000325433">
    <property type="component" value="Unassembled WGS sequence"/>
</dbReference>
<evidence type="ECO:0000313" key="1">
    <source>
        <dbReference type="EMBL" id="KAE8312753.1"/>
    </source>
</evidence>
<dbReference type="AlphaFoldDB" id="A0A5N6VW53"/>
<dbReference type="EMBL" id="ML738331">
    <property type="protein sequence ID" value="KAE8312753.1"/>
    <property type="molecule type" value="Genomic_DNA"/>
</dbReference>
<sequence length="64" mass="7172">MDVVKKISSVSSHRAIELRSQWSWVTDVVRPLLEAAIGDLPLVSWSVYAVISPHATLGSRQHQY</sequence>
<protein>
    <submittedName>
        <fullName evidence="1">Uncharacterized protein</fullName>
    </submittedName>
</protein>
<name>A0A5N6VW53_9EURO</name>
<accession>A0A5N6VW53</accession>
<proteinExistence type="predicted"/>
<reference evidence="2" key="1">
    <citation type="submission" date="2019-04" db="EMBL/GenBank/DDBJ databases">
        <title>Friends and foes A comparative genomics studyof 23 Aspergillus species from section Flavi.</title>
        <authorList>
            <consortium name="DOE Joint Genome Institute"/>
            <person name="Kjaerbolling I."/>
            <person name="Vesth T."/>
            <person name="Frisvad J.C."/>
            <person name="Nybo J.L."/>
            <person name="Theobald S."/>
            <person name="Kildgaard S."/>
            <person name="Isbrandt T."/>
            <person name="Kuo A."/>
            <person name="Sato A."/>
            <person name="Lyhne E.K."/>
            <person name="Kogle M.E."/>
            <person name="Wiebenga A."/>
            <person name="Kun R.S."/>
            <person name="Lubbers R.J."/>
            <person name="Makela M.R."/>
            <person name="Barry K."/>
            <person name="Chovatia M."/>
            <person name="Clum A."/>
            <person name="Daum C."/>
            <person name="Haridas S."/>
            <person name="He G."/>
            <person name="LaButti K."/>
            <person name="Lipzen A."/>
            <person name="Mondo S."/>
            <person name="Riley R."/>
            <person name="Salamov A."/>
            <person name="Simmons B.A."/>
            <person name="Magnuson J.K."/>
            <person name="Henrissat B."/>
            <person name="Mortensen U.H."/>
            <person name="Larsen T.O."/>
            <person name="Devries R.P."/>
            <person name="Grigoriev I.V."/>
            <person name="Machida M."/>
            <person name="Baker S.E."/>
            <person name="Andersen M.R."/>
        </authorList>
    </citation>
    <scope>NUCLEOTIDE SEQUENCE [LARGE SCALE GENOMIC DNA]</scope>
    <source>
        <strain evidence="2">CBS 130015</strain>
    </source>
</reference>
<keyword evidence="2" id="KW-1185">Reference proteome</keyword>
<organism evidence="1 2">
    <name type="scientific">Aspergillus transmontanensis</name>
    <dbReference type="NCBI Taxonomy" id="1034304"/>
    <lineage>
        <taxon>Eukaryota</taxon>
        <taxon>Fungi</taxon>
        <taxon>Dikarya</taxon>
        <taxon>Ascomycota</taxon>
        <taxon>Pezizomycotina</taxon>
        <taxon>Eurotiomycetes</taxon>
        <taxon>Eurotiomycetidae</taxon>
        <taxon>Eurotiales</taxon>
        <taxon>Aspergillaceae</taxon>
        <taxon>Aspergillus</taxon>
        <taxon>Aspergillus subgen. Circumdati</taxon>
    </lineage>
</organism>